<evidence type="ECO:0000313" key="2">
    <source>
        <dbReference type="EMBL" id="KAG5311270.1"/>
    </source>
</evidence>
<organism evidence="2 3">
    <name type="scientific">Acromyrmex insinuator</name>
    <dbReference type="NCBI Taxonomy" id="230686"/>
    <lineage>
        <taxon>Eukaryota</taxon>
        <taxon>Metazoa</taxon>
        <taxon>Ecdysozoa</taxon>
        <taxon>Arthropoda</taxon>
        <taxon>Hexapoda</taxon>
        <taxon>Insecta</taxon>
        <taxon>Pterygota</taxon>
        <taxon>Neoptera</taxon>
        <taxon>Endopterygota</taxon>
        <taxon>Hymenoptera</taxon>
        <taxon>Apocrita</taxon>
        <taxon>Aculeata</taxon>
        <taxon>Formicoidea</taxon>
        <taxon>Formicidae</taxon>
        <taxon>Myrmicinae</taxon>
        <taxon>Acromyrmex</taxon>
    </lineage>
</organism>
<dbReference type="AlphaFoldDB" id="A0A836JH00"/>
<name>A0A836JH00_9HYME</name>
<reference evidence="2" key="1">
    <citation type="submission" date="2020-02" db="EMBL/GenBank/DDBJ databases">
        <title>Relaxed selection underlies rapid genomic changes in the transitions from sociality to social parasitism in ants.</title>
        <authorList>
            <person name="Bi X."/>
        </authorList>
    </citation>
    <scope>NUCLEOTIDE SEQUENCE</scope>
    <source>
        <strain evidence="2">BGI-DK2013a</strain>
        <tissue evidence="2">Whole body</tissue>
    </source>
</reference>
<sequence length="280" mass="31764">MQKTESKKTDSETMSFCVDIVTEDSFYENLTLGVVKILENSPCVRNVRVERRNGCEPGAITNWEQRHCCTLPEDIRNFYASIDGFLLQWNFDIAGEEFSIGRMEIGGLSSLKRYVGKDRQTGPSMQESTGIQTGNVAELQDTMFSGDSRDCKFFEIGQCFPGPENGRIYLAYRSKQEQNSPSIWLYRGSGWYHLADNFTIYFRMMLAHLGLPLWQCCVAGLPLPTWIEQAYFLVGPHLLPSTIEPTETVSASLWNNGPINVLDPAIFKAKDSKQRNARKK</sequence>
<accession>A0A836JH00</accession>
<dbReference type="EMBL" id="JAANHZ010000418">
    <property type="protein sequence ID" value="KAG5311270.1"/>
    <property type="molecule type" value="Genomic_DNA"/>
</dbReference>
<protein>
    <submittedName>
        <fullName evidence="2">TPGS2 polyglutamylase</fullName>
    </submittedName>
</protein>
<evidence type="ECO:0000313" key="3">
    <source>
        <dbReference type="Proteomes" id="UP000667349"/>
    </source>
</evidence>
<gene>
    <name evidence="2" type="primary">Tpgs2</name>
    <name evidence="2" type="ORF">G6Z75_0012044</name>
</gene>
<keyword evidence="3" id="KW-1185">Reference proteome</keyword>
<dbReference type="SMART" id="SM00860">
    <property type="entry name" value="SMI1_KNR4"/>
    <property type="match status" value="1"/>
</dbReference>
<evidence type="ECO:0000259" key="1">
    <source>
        <dbReference type="SMART" id="SM00860"/>
    </source>
</evidence>
<proteinExistence type="predicted"/>
<dbReference type="Proteomes" id="UP000667349">
    <property type="component" value="Unassembled WGS sequence"/>
</dbReference>
<comment type="caution">
    <text evidence="2">The sequence shown here is derived from an EMBL/GenBank/DDBJ whole genome shotgun (WGS) entry which is preliminary data.</text>
</comment>
<feature type="non-terminal residue" evidence="2">
    <location>
        <position position="280"/>
    </location>
</feature>
<dbReference type="InterPro" id="IPR018958">
    <property type="entry name" value="Knr4/Smi1-like_dom"/>
</dbReference>
<dbReference type="InterPro" id="IPR039231">
    <property type="entry name" value="TPGS2"/>
</dbReference>
<feature type="non-terminal residue" evidence="2">
    <location>
        <position position="1"/>
    </location>
</feature>
<dbReference type="PANTHER" id="PTHR31854:SF2">
    <property type="entry name" value="TUBULIN POLYGLUTAMYLASE COMPLEX SUBUNIT 2"/>
    <property type="match status" value="1"/>
</dbReference>
<dbReference type="PANTHER" id="PTHR31854">
    <property type="entry name" value="TUBULIN POLYGLUTAMYLASE COMPLEX SUBUNIT 2"/>
    <property type="match status" value="1"/>
</dbReference>
<feature type="domain" description="Knr4/Smi1-like" evidence="1">
    <location>
        <begin position="54"/>
        <end position="204"/>
    </location>
</feature>